<evidence type="ECO:0008006" key="3">
    <source>
        <dbReference type="Google" id="ProtNLM"/>
    </source>
</evidence>
<name>A0A2P2P669_RHIMU</name>
<dbReference type="AlphaFoldDB" id="A0A2P2P669"/>
<sequence>MAFIDAFVALSLAGIVSCSHFMNFFINLDCCIGCVSFFQSPDAQQILFMMTYSSQVWMTKFALFVKLVL</sequence>
<organism evidence="2">
    <name type="scientific">Rhizophora mucronata</name>
    <name type="common">Asiatic mangrove</name>
    <dbReference type="NCBI Taxonomy" id="61149"/>
    <lineage>
        <taxon>Eukaryota</taxon>
        <taxon>Viridiplantae</taxon>
        <taxon>Streptophyta</taxon>
        <taxon>Embryophyta</taxon>
        <taxon>Tracheophyta</taxon>
        <taxon>Spermatophyta</taxon>
        <taxon>Magnoliopsida</taxon>
        <taxon>eudicotyledons</taxon>
        <taxon>Gunneridae</taxon>
        <taxon>Pentapetalae</taxon>
        <taxon>rosids</taxon>
        <taxon>fabids</taxon>
        <taxon>Malpighiales</taxon>
        <taxon>Rhizophoraceae</taxon>
        <taxon>Rhizophora</taxon>
    </lineage>
</organism>
<protein>
    <recommendedName>
        <fullName evidence="3">Secreted protein</fullName>
    </recommendedName>
</protein>
<feature type="chain" id="PRO_5015111155" description="Secreted protein" evidence="1">
    <location>
        <begin position="19"/>
        <end position="69"/>
    </location>
</feature>
<proteinExistence type="predicted"/>
<evidence type="ECO:0000256" key="1">
    <source>
        <dbReference type="SAM" id="SignalP"/>
    </source>
</evidence>
<feature type="signal peptide" evidence="1">
    <location>
        <begin position="1"/>
        <end position="18"/>
    </location>
</feature>
<accession>A0A2P2P669</accession>
<evidence type="ECO:0000313" key="2">
    <source>
        <dbReference type="EMBL" id="MBX50254.1"/>
    </source>
</evidence>
<dbReference type="EMBL" id="GGEC01069770">
    <property type="protein sequence ID" value="MBX50254.1"/>
    <property type="molecule type" value="Transcribed_RNA"/>
</dbReference>
<keyword evidence="1" id="KW-0732">Signal</keyword>
<reference evidence="2" key="1">
    <citation type="submission" date="2018-02" db="EMBL/GenBank/DDBJ databases">
        <title>Rhizophora mucronata_Transcriptome.</title>
        <authorList>
            <person name="Meera S.P."/>
            <person name="Sreeshan A."/>
            <person name="Augustine A."/>
        </authorList>
    </citation>
    <scope>NUCLEOTIDE SEQUENCE</scope>
    <source>
        <tissue evidence="2">Leaf</tissue>
    </source>
</reference>